<accession>A0A7X2TEW4</accession>
<dbReference type="PANTHER" id="PTHR43316:SF3">
    <property type="entry name" value="HALOACID DEHALOGENASE, TYPE II (AFU_ORTHOLOGUE AFUA_2G07750)-RELATED"/>
    <property type="match status" value="1"/>
</dbReference>
<dbReference type="SFLD" id="SFLDS00003">
    <property type="entry name" value="Haloacid_Dehalogenase"/>
    <property type="match status" value="1"/>
</dbReference>
<dbReference type="PRINTS" id="PR00413">
    <property type="entry name" value="HADHALOGNASE"/>
</dbReference>
<dbReference type="InterPro" id="IPR036412">
    <property type="entry name" value="HAD-like_sf"/>
</dbReference>
<name>A0A7X2TEW4_9FIRM</name>
<dbReference type="AlphaFoldDB" id="A0A7X2TEW4"/>
<dbReference type="PANTHER" id="PTHR43316">
    <property type="entry name" value="HYDROLASE, HALOACID DELAHOGENASE-RELATED"/>
    <property type="match status" value="1"/>
</dbReference>
<protein>
    <submittedName>
        <fullName evidence="2">HAD family hydrolase</fullName>
    </submittedName>
</protein>
<reference evidence="2 3" key="1">
    <citation type="submission" date="2019-08" db="EMBL/GenBank/DDBJ databases">
        <title>In-depth cultivation of the pig gut microbiome towards novel bacterial diversity and tailored functional studies.</title>
        <authorList>
            <person name="Wylensek D."/>
            <person name="Hitch T.C.A."/>
            <person name="Clavel T."/>
        </authorList>
    </citation>
    <scope>NUCLEOTIDE SEQUENCE [LARGE SCALE GENOMIC DNA]</scope>
    <source>
        <strain evidence="2 3">Oil+RF-744-GAM-WT-6</strain>
    </source>
</reference>
<evidence type="ECO:0000313" key="2">
    <source>
        <dbReference type="EMBL" id="MSS57992.1"/>
    </source>
</evidence>
<dbReference type="Pfam" id="PF00702">
    <property type="entry name" value="Hydrolase"/>
    <property type="match status" value="1"/>
</dbReference>
<sequence>MKQVLFDLDGTLLPMDMDAFIRAYFGELAKFMAPYGFEREPLIDAMWTGTAAMVKNDGTCTNEQRFWSVFEQKTGHSRAAEEAHFLEFYSTVFENARAATRVNPIFRRVLKNLKEAGCQPILATNPLFPEIATDSRIRWAGLEPEDFQAITTYETSCTCKPNPEYFLEICRNLDLDPAECIMIGNDAEEDAAALETGMQVYLVTDCLINRKDRDLSMIPHGNSEALETFLKSLSF</sequence>
<dbReference type="SUPFAM" id="SSF56784">
    <property type="entry name" value="HAD-like"/>
    <property type="match status" value="1"/>
</dbReference>
<gene>
    <name evidence="2" type="ORF">FYJ51_03645</name>
</gene>
<keyword evidence="3" id="KW-1185">Reference proteome</keyword>
<organism evidence="2 3">
    <name type="scientific">Stecheria intestinalis</name>
    <dbReference type="NCBI Taxonomy" id="2606630"/>
    <lineage>
        <taxon>Bacteria</taxon>
        <taxon>Bacillati</taxon>
        <taxon>Bacillota</taxon>
        <taxon>Erysipelotrichia</taxon>
        <taxon>Erysipelotrichales</taxon>
        <taxon>Erysipelotrichaceae</taxon>
        <taxon>Stecheria</taxon>
    </lineage>
</organism>
<dbReference type="RefSeq" id="WP_154503320.1">
    <property type="nucleotide sequence ID" value="NZ_VUMN01000005.1"/>
</dbReference>
<keyword evidence="1 2" id="KW-0378">Hydrolase</keyword>
<comment type="caution">
    <text evidence="2">The sequence shown here is derived from an EMBL/GenBank/DDBJ whole genome shotgun (WGS) entry which is preliminary data.</text>
</comment>
<dbReference type="EMBL" id="VUMN01000005">
    <property type="protein sequence ID" value="MSS57992.1"/>
    <property type="molecule type" value="Genomic_DNA"/>
</dbReference>
<dbReference type="InterPro" id="IPR023214">
    <property type="entry name" value="HAD_sf"/>
</dbReference>
<dbReference type="InterPro" id="IPR051540">
    <property type="entry name" value="S-2-haloacid_dehalogenase"/>
</dbReference>
<dbReference type="InterPro" id="IPR006439">
    <property type="entry name" value="HAD-SF_hydro_IA"/>
</dbReference>
<proteinExistence type="predicted"/>
<dbReference type="GO" id="GO:0016787">
    <property type="term" value="F:hydrolase activity"/>
    <property type="evidence" value="ECO:0007669"/>
    <property type="project" value="UniProtKB-KW"/>
</dbReference>
<evidence type="ECO:0000313" key="3">
    <source>
        <dbReference type="Proteomes" id="UP000461880"/>
    </source>
</evidence>
<dbReference type="Proteomes" id="UP000461880">
    <property type="component" value="Unassembled WGS sequence"/>
</dbReference>
<dbReference type="SFLD" id="SFLDG01129">
    <property type="entry name" value="C1.5:_HAD__Beta-PGM__Phosphata"/>
    <property type="match status" value="1"/>
</dbReference>
<evidence type="ECO:0000256" key="1">
    <source>
        <dbReference type="ARBA" id="ARBA00022801"/>
    </source>
</evidence>
<dbReference type="Gene3D" id="3.40.50.1000">
    <property type="entry name" value="HAD superfamily/HAD-like"/>
    <property type="match status" value="1"/>
</dbReference>